<dbReference type="EMBL" id="BTSX01000003">
    <property type="protein sequence ID" value="GMS87669.1"/>
    <property type="molecule type" value="Genomic_DNA"/>
</dbReference>
<sequence length="113" mass="13139">ARIEHDIESVIATRRRLFRTVRCKCLHLTRIDFSTFPINNVEKVIGECVFEALSITNRTRQLDQGVVEFIRRHQHEKVSLAMEDRLIDERTLLSLPPLSSLNAVWDPGFPGLW</sequence>
<evidence type="ECO:0000313" key="1">
    <source>
        <dbReference type="EMBL" id="GMS87669.1"/>
    </source>
</evidence>
<proteinExistence type="predicted"/>
<dbReference type="Proteomes" id="UP001432027">
    <property type="component" value="Unassembled WGS sequence"/>
</dbReference>
<name>A0AAV5T564_9BILA</name>
<gene>
    <name evidence="1" type="ORF">PENTCL1PPCAC_9844</name>
</gene>
<reference evidence="1" key="1">
    <citation type="submission" date="2023-10" db="EMBL/GenBank/DDBJ databases">
        <title>Genome assembly of Pristionchus species.</title>
        <authorList>
            <person name="Yoshida K."/>
            <person name="Sommer R.J."/>
        </authorList>
    </citation>
    <scope>NUCLEOTIDE SEQUENCE</scope>
    <source>
        <strain evidence="1">RS0144</strain>
    </source>
</reference>
<feature type="non-terminal residue" evidence="1">
    <location>
        <position position="113"/>
    </location>
</feature>
<evidence type="ECO:0000313" key="2">
    <source>
        <dbReference type="Proteomes" id="UP001432027"/>
    </source>
</evidence>
<accession>A0AAV5T564</accession>
<protein>
    <submittedName>
        <fullName evidence="1">Uncharacterized protein</fullName>
    </submittedName>
</protein>
<feature type="non-terminal residue" evidence="1">
    <location>
        <position position="1"/>
    </location>
</feature>
<organism evidence="1 2">
    <name type="scientific">Pristionchus entomophagus</name>
    <dbReference type="NCBI Taxonomy" id="358040"/>
    <lineage>
        <taxon>Eukaryota</taxon>
        <taxon>Metazoa</taxon>
        <taxon>Ecdysozoa</taxon>
        <taxon>Nematoda</taxon>
        <taxon>Chromadorea</taxon>
        <taxon>Rhabditida</taxon>
        <taxon>Rhabditina</taxon>
        <taxon>Diplogasteromorpha</taxon>
        <taxon>Diplogasteroidea</taxon>
        <taxon>Neodiplogasteridae</taxon>
        <taxon>Pristionchus</taxon>
    </lineage>
</organism>
<keyword evidence="2" id="KW-1185">Reference proteome</keyword>
<dbReference type="AlphaFoldDB" id="A0AAV5T564"/>
<comment type="caution">
    <text evidence="1">The sequence shown here is derived from an EMBL/GenBank/DDBJ whole genome shotgun (WGS) entry which is preliminary data.</text>
</comment>